<comment type="similarity">
    <text evidence="1 3">Belongs to the Nudix hydrolase family.</text>
</comment>
<dbReference type="PRINTS" id="PR00502">
    <property type="entry name" value="NUDIXFAMILY"/>
</dbReference>
<dbReference type="Proteomes" id="UP000199497">
    <property type="component" value="Unassembled WGS sequence"/>
</dbReference>
<evidence type="ECO:0000259" key="4">
    <source>
        <dbReference type="PROSITE" id="PS51462"/>
    </source>
</evidence>
<dbReference type="OrthoDB" id="9814308at2"/>
<dbReference type="InterPro" id="IPR020476">
    <property type="entry name" value="Nudix_hydrolase"/>
</dbReference>
<evidence type="ECO:0000313" key="6">
    <source>
        <dbReference type="Proteomes" id="UP000199497"/>
    </source>
</evidence>
<organism evidence="5 6">
    <name type="scientific">Actinopolyspora xinjiangensis</name>
    <dbReference type="NCBI Taxonomy" id="405564"/>
    <lineage>
        <taxon>Bacteria</taxon>
        <taxon>Bacillati</taxon>
        <taxon>Actinomycetota</taxon>
        <taxon>Actinomycetes</taxon>
        <taxon>Actinopolysporales</taxon>
        <taxon>Actinopolysporaceae</taxon>
        <taxon>Actinopolyspora</taxon>
    </lineage>
</organism>
<evidence type="ECO:0000313" key="5">
    <source>
        <dbReference type="EMBL" id="SDO97918.1"/>
    </source>
</evidence>
<dbReference type="AlphaFoldDB" id="A0A1H0NZH9"/>
<dbReference type="InterPro" id="IPR000086">
    <property type="entry name" value="NUDIX_hydrolase_dom"/>
</dbReference>
<name>A0A1H0NZH9_9ACTN</name>
<evidence type="ECO:0000256" key="1">
    <source>
        <dbReference type="ARBA" id="ARBA00005582"/>
    </source>
</evidence>
<keyword evidence="6" id="KW-1185">Reference proteome</keyword>
<dbReference type="PROSITE" id="PS51462">
    <property type="entry name" value="NUDIX"/>
    <property type="match status" value="1"/>
</dbReference>
<dbReference type="PANTHER" id="PTHR43736">
    <property type="entry name" value="ADP-RIBOSE PYROPHOSPHATASE"/>
    <property type="match status" value="1"/>
</dbReference>
<dbReference type="GO" id="GO:0016787">
    <property type="term" value="F:hydrolase activity"/>
    <property type="evidence" value="ECO:0007669"/>
    <property type="project" value="UniProtKB-KW"/>
</dbReference>
<dbReference type="PROSITE" id="PS00893">
    <property type="entry name" value="NUDIX_BOX"/>
    <property type="match status" value="1"/>
</dbReference>
<dbReference type="RefSeq" id="WP_092596582.1">
    <property type="nucleotide sequence ID" value="NZ_FNJR01000001.1"/>
</dbReference>
<sequence>MSDTPKHSVSVAGVVVDDERVLLIRRRDNGRWEAPGGVLELGETFEDGVEREVLEETGVAIAVERLTGTYKNLSRGVVTLVFRCRPLSGTPHPTDESADAEWVELPDALRRMGEVYAVRVSDAFAERPAVRNHDGVTVTRSLPS</sequence>
<dbReference type="Gene3D" id="3.90.79.10">
    <property type="entry name" value="Nucleoside Triphosphate Pyrophosphohydrolase"/>
    <property type="match status" value="1"/>
</dbReference>
<proteinExistence type="inferred from homology"/>
<evidence type="ECO:0000256" key="2">
    <source>
        <dbReference type="ARBA" id="ARBA00022801"/>
    </source>
</evidence>
<dbReference type="PANTHER" id="PTHR43736:SF1">
    <property type="entry name" value="DIHYDRONEOPTERIN TRIPHOSPHATE DIPHOSPHATASE"/>
    <property type="match status" value="1"/>
</dbReference>
<dbReference type="STRING" id="405564.SAMN04487905_101318"/>
<dbReference type="EMBL" id="FNJR01000001">
    <property type="protein sequence ID" value="SDO97918.1"/>
    <property type="molecule type" value="Genomic_DNA"/>
</dbReference>
<gene>
    <name evidence="5" type="ORF">SAMN04487905_101318</name>
</gene>
<dbReference type="SUPFAM" id="SSF55811">
    <property type="entry name" value="Nudix"/>
    <property type="match status" value="1"/>
</dbReference>
<evidence type="ECO:0000256" key="3">
    <source>
        <dbReference type="RuleBase" id="RU003476"/>
    </source>
</evidence>
<keyword evidence="2 3" id="KW-0378">Hydrolase</keyword>
<dbReference type="Pfam" id="PF00293">
    <property type="entry name" value="NUDIX"/>
    <property type="match status" value="1"/>
</dbReference>
<dbReference type="InterPro" id="IPR020084">
    <property type="entry name" value="NUDIX_hydrolase_CS"/>
</dbReference>
<reference evidence="6" key="1">
    <citation type="submission" date="2016-10" db="EMBL/GenBank/DDBJ databases">
        <authorList>
            <person name="Varghese N."/>
            <person name="Submissions S."/>
        </authorList>
    </citation>
    <scope>NUCLEOTIDE SEQUENCE [LARGE SCALE GENOMIC DNA]</scope>
    <source>
        <strain evidence="6">DSM 46732</strain>
    </source>
</reference>
<accession>A0A1H0NZH9</accession>
<protein>
    <submittedName>
        <fullName evidence="5">ADP-ribose pyrophosphatase YjhB, NUDIX family</fullName>
    </submittedName>
</protein>
<feature type="domain" description="Nudix hydrolase" evidence="4">
    <location>
        <begin position="5"/>
        <end position="126"/>
    </location>
</feature>
<dbReference type="InterPro" id="IPR015797">
    <property type="entry name" value="NUDIX_hydrolase-like_dom_sf"/>
</dbReference>